<keyword evidence="3" id="KW-1185">Reference proteome</keyword>
<dbReference type="AlphaFoldDB" id="A0A255YT91"/>
<sequence length="96" mass="10237">MKKLLTMLLLTIGAAAFAHEKDNLEPAASEKNTTTVNATAKKVTVKAPATAEAKPKAPATRAVCTSCSGDARFNVSGYFAEFVNRNNLKIVKLLLE</sequence>
<reference evidence="2 3" key="1">
    <citation type="submission" date="2017-07" db="EMBL/GenBank/DDBJ databases">
        <title>Flavobacterium cyanobacteriorum sp. nov., isolated from cyanobacterial aggregates in a eutrophic lake.</title>
        <authorList>
            <person name="Cai H."/>
        </authorList>
    </citation>
    <scope>NUCLEOTIDE SEQUENCE [LARGE SCALE GENOMIC DNA]</scope>
    <source>
        <strain evidence="2 3">TH021</strain>
    </source>
</reference>
<evidence type="ECO:0000313" key="2">
    <source>
        <dbReference type="EMBL" id="OYQ31855.1"/>
    </source>
</evidence>
<dbReference type="Proteomes" id="UP000216605">
    <property type="component" value="Unassembled WGS sequence"/>
</dbReference>
<comment type="caution">
    <text evidence="2">The sequence shown here is derived from an EMBL/GenBank/DDBJ whole genome shotgun (WGS) entry which is preliminary data.</text>
</comment>
<feature type="chain" id="PRO_5012038859" evidence="1">
    <location>
        <begin position="19"/>
        <end position="96"/>
    </location>
</feature>
<gene>
    <name evidence="2" type="ORF">CHU92_15280</name>
</gene>
<proteinExistence type="predicted"/>
<organism evidence="2 3">
    <name type="scientific">Flavobacterium cyanobacteriorum</name>
    <dbReference type="NCBI Taxonomy" id="2022802"/>
    <lineage>
        <taxon>Bacteria</taxon>
        <taxon>Pseudomonadati</taxon>
        <taxon>Bacteroidota</taxon>
        <taxon>Flavobacteriia</taxon>
        <taxon>Flavobacteriales</taxon>
        <taxon>Flavobacteriaceae</taxon>
        <taxon>Flavobacterium</taxon>
    </lineage>
</organism>
<feature type="signal peptide" evidence="1">
    <location>
        <begin position="1"/>
        <end position="18"/>
    </location>
</feature>
<name>A0A255YT91_9FLAO</name>
<evidence type="ECO:0000313" key="3">
    <source>
        <dbReference type="Proteomes" id="UP000216605"/>
    </source>
</evidence>
<dbReference type="RefSeq" id="WP_094417115.1">
    <property type="nucleotide sequence ID" value="NZ_NOXV01000306.1"/>
</dbReference>
<keyword evidence="1" id="KW-0732">Signal</keyword>
<accession>A0A255YT91</accession>
<protein>
    <submittedName>
        <fullName evidence="2">Uncharacterized protein</fullName>
    </submittedName>
</protein>
<evidence type="ECO:0000256" key="1">
    <source>
        <dbReference type="SAM" id="SignalP"/>
    </source>
</evidence>
<dbReference type="EMBL" id="NOXV01000306">
    <property type="protein sequence ID" value="OYQ31855.1"/>
    <property type="molecule type" value="Genomic_DNA"/>
</dbReference>